<proteinExistence type="predicted"/>
<sequence>MSRLEKPNAASRSKPGTFITSGAMCRLSRMKSSPSVHLLNTNLISKAVGRAFSTFASASSVKPLVFSEEALIPGALDSEPWPTA</sequence>
<name>A0A090ML67_AFIFE</name>
<evidence type="ECO:0000313" key="2">
    <source>
        <dbReference type="Proteomes" id="UP000035762"/>
    </source>
</evidence>
<dbReference type="Proteomes" id="UP000035762">
    <property type="component" value="Unassembled WGS sequence"/>
</dbReference>
<evidence type="ECO:0000313" key="1">
    <source>
        <dbReference type="EMBL" id="CEG08205.1"/>
    </source>
</evidence>
<reference evidence="1 2" key="1">
    <citation type="journal article" date="2014" name="Genome Announc.">
        <title>Genome Sequence of Afipia felis Strain 76713, Isolated in Hospital Water Using an Amoeba Co-Culture Procedure.</title>
        <authorList>
            <person name="Benamar S."/>
            <person name="La Scola B."/>
            <person name="Croce O."/>
        </authorList>
    </citation>
    <scope>NUCLEOTIDE SEQUENCE [LARGE SCALE GENOMIC DNA]</scope>
    <source>
        <strain evidence="1 2">76713</strain>
    </source>
</reference>
<dbReference type="STRING" id="1035.BN961_01619"/>
<protein>
    <submittedName>
        <fullName evidence="1">Uncharacterized protein</fullName>
    </submittedName>
</protein>
<gene>
    <name evidence="1" type="ORF">BN961_01619</name>
</gene>
<keyword evidence="2" id="KW-1185">Reference proteome</keyword>
<dbReference type="EMBL" id="CCAZ020000001">
    <property type="protein sequence ID" value="CEG08205.1"/>
    <property type="molecule type" value="Genomic_DNA"/>
</dbReference>
<organism evidence="1 2">
    <name type="scientific">Afipia felis</name>
    <name type="common">Cat scratch disease bacillus</name>
    <dbReference type="NCBI Taxonomy" id="1035"/>
    <lineage>
        <taxon>Bacteria</taxon>
        <taxon>Pseudomonadati</taxon>
        <taxon>Pseudomonadota</taxon>
        <taxon>Alphaproteobacteria</taxon>
        <taxon>Hyphomicrobiales</taxon>
        <taxon>Nitrobacteraceae</taxon>
        <taxon>Afipia</taxon>
    </lineage>
</organism>
<accession>A0A090ML67</accession>
<comment type="caution">
    <text evidence="1">The sequence shown here is derived from an EMBL/GenBank/DDBJ whole genome shotgun (WGS) entry which is preliminary data.</text>
</comment>
<dbReference type="AlphaFoldDB" id="A0A090ML67"/>